<evidence type="ECO:0000313" key="3">
    <source>
        <dbReference type="Proteomes" id="UP000644660"/>
    </source>
</evidence>
<sequence length="99" mass="11269">MLAQSLVRNSVVLRPVILSARYSAVRMISTTSSCARDHRMKHPNPEDVKEQKKFDANKKKLEKLEHGGHSGIKKPSMEKLQQKGEDARIEQNRPDDGVY</sequence>
<dbReference type="EMBL" id="CAEFZW010000010">
    <property type="protein sequence ID" value="CAB4256584.1"/>
    <property type="molecule type" value="Genomic_DNA"/>
</dbReference>
<dbReference type="Proteomes" id="UP000644660">
    <property type="component" value="Unassembled WGS sequence"/>
</dbReference>
<dbReference type="OrthoDB" id="4034641at2759"/>
<accession>A0A8H2ZI74</accession>
<evidence type="ECO:0000256" key="1">
    <source>
        <dbReference type="SAM" id="MobiDB-lite"/>
    </source>
</evidence>
<evidence type="ECO:0000313" key="2">
    <source>
        <dbReference type="EMBL" id="CAB4256584.1"/>
    </source>
</evidence>
<comment type="caution">
    <text evidence="2">The sequence shown here is derived from an EMBL/GenBank/DDBJ whole genome shotgun (WGS) entry which is preliminary data.</text>
</comment>
<proteinExistence type="predicted"/>
<feature type="region of interest" description="Disordered" evidence="1">
    <location>
        <begin position="33"/>
        <end position="99"/>
    </location>
</feature>
<dbReference type="AlphaFoldDB" id="A0A8H2ZI74"/>
<feature type="compositionally biased region" description="Basic and acidic residues" evidence="1">
    <location>
        <begin position="43"/>
        <end position="68"/>
    </location>
</feature>
<feature type="compositionally biased region" description="Basic and acidic residues" evidence="1">
    <location>
        <begin position="75"/>
        <end position="99"/>
    </location>
</feature>
<organism evidence="2 3">
    <name type="scientific">Maudiozyma barnettii</name>
    <dbReference type="NCBI Taxonomy" id="61262"/>
    <lineage>
        <taxon>Eukaryota</taxon>
        <taxon>Fungi</taxon>
        <taxon>Dikarya</taxon>
        <taxon>Ascomycota</taxon>
        <taxon>Saccharomycotina</taxon>
        <taxon>Saccharomycetes</taxon>
        <taxon>Saccharomycetales</taxon>
        <taxon>Saccharomycetaceae</taxon>
        <taxon>Maudiozyma</taxon>
    </lineage>
</organism>
<reference evidence="2 3" key="1">
    <citation type="submission" date="2020-05" db="EMBL/GenBank/DDBJ databases">
        <authorList>
            <person name="Casaregola S."/>
            <person name="Devillers H."/>
            <person name="Grondin C."/>
        </authorList>
    </citation>
    <scope>NUCLEOTIDE SEQUENCE [LARGE SCALE GENOMIC DNA]</scope>
    <source>
        <strain evidence="2 3">CLIB 1767</strain>
    </source>
</reference>
<name>A0A8H2ZI74_9SACH</name>
<keyword evidence="3" id="KW-1185">Reference proteome</keyword>
<dbReference type="RefSeq" id="XP_041408428.1">
    <property type="nucleotide sequence ID" value="XM_041552494.1"/>
</dbReference>
<dbReference type="GeneID" id="64859669"/>
<protein>
    <submittedName>
        <fullName evidence="2">Uncharacterized protein</fullName>
    </submittedName>
</protein>
<gene>
    <name evidence="2" type="ORF">KABA2_10S02508</name>
</gene>